<evidence type="ECO:0000256" key="4">
    <source>
        <dbReference type="ARBA" id="ARBA00022840"/>
    </source>
</evidence>
<feature type="transmembrane region" description="Helical" evidence="9">
    <location>
        <begin position="35"/>
        <end position="55"/>
    </location>
</feature>
<dbReference type="InterPro" id="IPR005757">
    <property type="entry name" value="Mpl"/>
</dbReference>
<dbReference type="NCBIfam" id="TIGR01081">
    <property type="entry name" value="mpl"/>
    <property type="match status" value="1"/>
</dbReference>
<dbReference type="InterPro" id="IPR000713">
    <property type="entry name" value="Mur_ligase_N"/>
</dbReference>
<keyword evidence="5" id="KW-0133">Cell shape</keyword>
<dbReference type="GO" id="GO:0009252">
    <property type="term" value="P:peptidoglycan biosynthetic process"/>
    <property type="evidence" value="ECO:0007669"/>
    <property type="project" value="UniProtKB-KW"/>
</dbReference>
<keyword evidence="4" id="KW-0067">ATP-binding</keyword>
<dbReference type="HOGENOM" id="CLU_028104_0_2_10"/>
<dbReference type="AlphaFoldDB" id="B3QU92"/>
<keyword evidence="14" id="KW-1185">Reference proteome</keyword>
<keyword evidence="9" id="KW-1133">Transmembrane helix</keyword>
<keyword evidence="9" id="KW-0472">Membrane</keyword>
<gene>
    <name evidence="13" type="ordered locus">Ctha_1884</name>
</gene>
<dbReference type="SUPFAM" id="SSF53623">
    <property type="entry name" value="MurD-like peptide ligases, catalytic domain"/>
    <property type="match status" value="1"/>
</dbReference>
<evidence type="ECO:0000256" key="2">
    <source>
        <dbReference type="ARBA" id="ARBA00022618"/>
    </source>
</evidence>
<evidence type="ECO:0000256" key="6">
    <source>
        <dbReference type="ARBA" id="ARBA00022984"/>
    </source>
</evidence>
<evidence type="ECO:0000256" key="8">
    <source>
        <dbReference type="ARBA" id="ARBA00023316"/>
    </source>
</evidence>
<dbReference type="KEGG" id="cts:Ctha_1884"/>
<dbReference type="Pfam" id="PF08245">
    <property type="entry name" value="Mur_ligase_M"/>
    <property type="match status" value="1"/>
</dbReference>
<evidence type="ECO:0000313" key="14">
    <source>
        <dbReference type="Proteomes" id="UP000001208"/>
    </source>
</evidence>
<evidence type="ECO:0000259" key="11">
    <source>
        <dbReference type="Pfam" id="PF02875"/>
    </source>
</evidence>
<dbReference type="EMBL" id="CP001100">
    <property type="protein sequence ID" value="ACF14341.1"/>
    <property type="molecule type" value="Genomic_DNA"/>
</dbReference>
<dbReference type="InterPro" id="IPR036565">
    <property type="entry name" value="Mur-like_cat_sf"/>
</dbReference>
<dbReference type="GO" id="GO:0016881">
    <property type="term" value="F:acid-amino acid ligase activity"/>
    <property type="evidence" value="ECO:0007669"/>
    <property type="project" value="InterPro"/>
</dbReference>
<dbReference type="GO" id="GO:0005524">
    <property type="term" value="F:ATP binding"/>
    <property type="evidence" value="ECO:0007669"/>
    <property type="project" value="UniProtKB-KW"/>
</dbReference>
<evidence type="ECO:0000256" key="1">
    <source>
        <dbReference type="ARBA" id="ARBA00022598"/>
    </source>
</evidence>
<dbReference type="GO" id="GO:0008360">
    <property type="term" value="P:regulation of cell shape"/>
    <property type="evidence" value="ECO:0007669"/>
    <property type="project" value="UniProtKB-KW"/>
</dbReference>
<dbReference type="PANTHER" id="PTHR43445:SF5">
    <property type="entry name" value="UDP-N-ACETYLMURAMATE--L-ALANYL-GAMMA-D-GLUTAMYL-MESO-2,6-DIAMINOHEPTANDIOATE LIGASE"/>
    <property type="match status" value="1"/>
</dbReference>
<dbReference type="Pfam" id="PF01225">
    <property type="entry name" value="Mur_ligase"/>
    <property type="match status" value="1"/>
</dbReference>
<dbReference type="Gene3D" id="3.40.50.720">
    <property type="entry name" value="NAD(P)-binding Rossmann-like Domain"/>
    <property type="match status" value="1"/>
</dbReference>
<dbReference type="PANTHER" id="PTHR43445">
    <property type="entry name" value="UDP-N-ACETYLMURAMATE--L-ALANINE LIGASE-RELATED"/>
    <property type="match status" value="1"/>
</dbReference>
<dbReference type="InterPro" id="IPR050061">
    <property type="entry name" value="MurCDEF_pg_biosynth"/>
</dbReference>
<evidence type="ECO:0000313" key="13">
    <source>
        <dbReference type="EMBL" id="ACF14341.1"/>
    </source>
</evidence>
<dbReference type="Gene3D" id="3.90.190.20">
    <property type="entry name" value="Mur ligase, C-terminal domain"/>
    <property type="match status" value="1"/>
</dbReference>
<keyword evidence="7" id="KW-0131">Cell cycle</keyword>
<dbReference type="SUPFAM" id="SSF51984">
    <property type="entry name" value="MurCD N-terminal domain"/>
    <property type="match status" value="1"/>
</dbReference>
<evidence type="ECO:0000256" key="9">
    <source>
        <dbReference type="SAM" id="Phobius"/>
    </source>
</evidence>
<feature type="domain" description="Mur ligase N-terminal catalytic" evidence="10">
    <location>
        <begin position="35"/>
        <end position="130"/>
    </location>
</feature>
<proteinExistence type="predicted"/>
<dbReference type="SUPFAM" id="SSF53244">
    <property type="entry name" value="MurD-like peptide ligases, peptide-binding domain"/>
    <property type="match status" value="1"/>
</dbReference>
<feature type="domain" description="Mur ligase central" evidence="12">
    <location>
        <begin position="141"/>
        <end position="329"/>
    </location>
</feature>
<reference evidence="13 14" key="1">
    <citation type="submission" date="2008-06" db="EMBL/GenBank/DDBJ databases">
        <title>Complete sequence of Chloroherpeton thalassium ATCC 35110.</title>
        <authorList>
            <consortium name="US DOE Joint Genome Institute"/>
            <person name="Lucas S."/>
            <person name="Copeland A."/>
            <person name="Lapidus A."/>
            <person name="Glavina del Rio T."/>
            <person name="Dalin E."/>
            <person name="Tice H."/>
            <person name="Bruce D."/>
            <person name="Goodwin L."/>
            <person name="Pitluck S."/>
            <person name="Schmutz J."/>
            <person name="Larimer F."/>
            <person name="Land M."/>
            <person name="Hauser L."/>
            <person name="Kyrpides N."/>
            <person name="Mikhailova N."/>
            <person name="Liu Z."/>
            <person name="Li T."/>
            <person name="Zhao F."/>
            <person name="Overmann J."/>
            <person name="Bryant D.A."/>
            <person name="Richardson P."/>
        </authorList>
    </citation>
    <scope>NUCLEOTIDE SEQUENCE [LARGE SCALE GENOMIC DNA]</scope>
    <source>
        <strain evidence="14">ATCC 35110 / GB-78</strain>
    </source>
</reference>
<feature type="domain" description="Mur ligase C-terminal" evidence="11">
    <location>
        <begin position="351"/>
        <end position="489"/>
    </location>
</feature>
<dbReference type="InterPro" id="IPR036615">
    <property type="entry name" value="Mur_ligase_C_dom_sf"/>
</dbReference>
<keyword evidence="2" id="KW-0132">Cell division</keyword>
<dbReference type="Proteomes" id="UP000001208">
    <property type="component" value="Chromosome"/>
</dbReference>
<dbReference type="STRING" id="517418.Ctha_1884"/>
<accession>B3QU92</accession>
<dbReference type="Gene3D" id="3.40.1190.10">
    <property type="entry name" value="Mur-like, catalytic domain"/>
    <property type="match status" value="1"/>
</dbReference>
<keyword evidence="9" id="KW-0812">Transmembrane</keyword>
<dbReference type="InterPro" id="IPR004101">
    <property type="entry name" value="Mur_ligase_C"/>
</dbReference>
<evidence type="ECO:0000256" key="3">
    <source>
        <dbReference type="ARBA" id="ARBA00022741"/>
    </source>
</evidence>
<sequence length="503" mass="55472">MDYISKSGYNSVRGLITYSISNSHYQKASNQVKELYFLGIGGTAMGSVAGALAALGRQVTGSDSGVYPPMSDFLASRGIQYFNGYSEENIRQSKPDLIIVGNAISRGNPELELALEEKIDLISLPEFVGHELIKKNTSIVVSGTHGKTTTTSILAWLLDFAKLESGFLIGGIHANFGLGCRPSGRENGVFVTEGDEYDSAFFDKRSKFLHYRPDIAVINNIEFDHADIFASLADIELSFARFVNLIPRNGALLYASNSLRAEKLSKKCFAKTESFGLEAHANWQAVEIDYRSDVTEFSILKNQTLLGKLRSPLFGEHNVRNVLAATAAAMHAGVRFEQIQAGLLAFQSPKRRLEILLQNDRATLIDDFAHHPTAIRETLKAVGQRFPGRRIVACFEPRSNTTTRNFFQKELSECFEHADVVIFGPVNRPERYALEERLDTAAIVKSLEAEGKIAYAIAVPPPENYVKDILAFLKNVFQTGDVIVVLSNGGFGGLHTQLKAFFS</sequence>
<dbReference type="GO" id="GO:0051301">
    <property type="term" value="P:cell division"/>
    <property type="evidence" value="ECO:0007669"/>
    <property type="project" value="UniProtKB-KW"/>
</dbReference>
<evidence type="ECO:0000256" key="7">
    <source>
        <dbReference type="ARBA" id="ARBA00023306"/>
    </source>
</evidence>
<dbReference type="GO" id="GO:0071555">
    <property type="term" value="P:cell wall organization"/>
    <property type="evidence" value="ECO:0007669"/>
    <property type="project" value="UniProtKB-KW"/>
</dbReference>
<organism evidence="13 14">
    <name type="scientific">Chloroherpeton thalassium (strain ATCC 35110 / GB-78)</name>
    <dbReference type="NCBI Taxonomy" id="517418"/>
    <lineage>
        <taxon>Bacteria</taxon>
        <taxon>Pseudomonadati</taxon>
        <taxon>Chlorobiota</taxon>
        <taxon>Chlorobiia</taxon>
        <taxon>Chlorobiales</taxon>
        <taxon>Chloroherpetonaceae</taxon>
        <taxon>Chloroherpeton</taxon>
    </lineage>
</organism>
<protein>
    <submittedName>
        <fullName evidence="13">Mur ligase middle domain protein</fullName>
    </submittedName>
</protein>
<keyword evidence="3" id="KW-0547">Nucleotide-binding</keyword>
<name>B3QU92_CHLT3</name>
<evidence type="ECO:0000259" key="10">
    <source>
        <dbReference type="Pfam" id="PF01225"/>
    </source>
</evidence>
<keyword evidence="1 13" id="KW-0436">Ligase</keyword>
<dbReference type="eggNOG" id="COG0773">
    <property type="taxonomic scope" value="Bacteria"/>
</dbReference>
<evidence type="ECO:0000256" key="5">
    <source>
        <dbReference type="ARBA" id="ARBA00022960"/>
    </source>
</evidence>
<dbReference type="InterPro" id="IPR013221">
    <property type="entry name" value="Mur_ligase_cen"/>
</dbReference>
<keyword evidence="8" id="KW-0961">Cell wall biogenesis/degradation</keyword>
<dbReference type="Pfam" id="PF02875">
    <property type="entry name" value="Mur_ligase_C"/>
    <property type="match status" value="1"/>
</dbReference>
<keyword evidence="6" id="KW-0573">Peptidoglycan synthesis</keyword>
<evidence type="ECO:0000259" key="12">
    <source>
        <dbReference type="Pfam" id="PF08245"/>
    </source>
</evidence>